<keyword evidence="5" id="KW-1185">Reference proteome</keyword>
<dbReference type="CDD" id="cd01949">
    <property type="entry name" value="GGDEF"/>
    <property type="match status" value="1"/>
</dbReference>
<organism evidence="2 4">
    <name type="scientific">Rhizobium tibeticum</name>
    <dbReference type="NCBI Taxonomy" id="501024"/>
    <lineage>
        <taxon>Bacteria</taxon>
        <taxon>Pseudomonadati</taxon>
        <taxon>Pseudomonadota</taxon>
        <taxon>Alphaproteobacteria</taxon>
        <taxon>Hyphomicrobiales</taxon>
        <taxon>Rhizobiaceae</taxon>
        <taxon>Rhizobium/Agrobacterium group</taxon>
        <taxon>Rhizobium</taxon>
    </lineage>
</organism>
<dbReference type="SUPFAM" id="SSF55785">
    <property type="entry name" value="PYP-like sensor domain (PAS domain)"/>
    <property type="match status" value="1"/>
</dbReference>
<dbReference type="PANTHER" id="PTHR44757">
    <property type="entry name" value="DIGUANYLATE CYCLASE DGCP"/>
    <property type="match status" value="1"/>
</dbReference>
<reference evidence="2" key="3">
    <citation type="submission" date="2016-10" db="EMBL/GenBank/DDBJ databases">
        <authorList>
            <person name="de Groot N.N."/>
        </authorList>
    </citation>
    <scope>NUCLEOTIDE SEQUENCE [LARGE SCALE GENOMIC DNA]</scope>
    <source>
        <strain evidence="2">CCBAU85039</strain>
    </source>
</reference>
<dbReference type="Gene3D" id="3.30.450.20">
    <property type="entry name" value="PAS domain"/>
    <property type="match status" value="1"/>
</dbReference>
<gene>
    <name evidence="2" type="primary">ydaM_1</name>
    <name evidence="2" type="ORF">RTCCBAU85039_3304</name>
    <name evidence="3" type="ORF">SAMN05216228_1014107</name>
</gene>
<dbReference type="SMART" id="SM00267">
    <property type="entry name" value="GGDEF"/>
    <property type="match status" value="1"/>
</dbReference>
<evidence type="ECO:0000313" key="2">
    <source>
        <dbReference type="EMBL" id="SEH95605.1"/>
    </source>
</evidence>
<dbReference type="PANTHER" id="PTHR44757:SF2">
    <property type="entry name" value="BIOFILM ARCHITECTURE MAINTENANCE PROTEIN MBAA"/>
    <property type="match status" value="1"/>
</dbReference>
<dbReference type="AlphaFoldDB" id="A0A1H8NF41"/>
<dbReference type="InterPro" id="IPR000160">
    <property type="entry name" value="GGDEF_dom"/>
</dbReference>
<dbReference type="PROSITE" id="PS50887">
    <property type="entry name" value="GGDEF"/>
    <property type="match status" value="1"/>
</dbReference>
<feature type="domain" description="GGDEF" evidence="1">
    <location>
        <begin position="205"/>
        <end position="336"/>
    </location>
</feature>
<dbReference type="Gene3D" id="3.30.70.270">
    <property type="match status" value="1"/>
</dbReference>
<accession>A0A1H8NF41</accession>
<reference evidence="4" key="1">
    <citation type="submission" date="2016-10" db="EMBL/GenBank/DDBJ databases">
        <authorList>
            <person name="Wibberg D."/>
        </authorList>
    </citation>
    <scope>NUCLEOTIDE SEQUENCE [LARGE SCALE GENOMIC DNA]</scope>
</reference>
<dbReference type="InterPro" id="IPR052155">
    <property type="entry name" value="Biofilm_reg_signaling"/>
</dbReference>
<dbReference type="EMBL" id="FOCV01000014">
    <property type="protein sequence ID" value="SEO28088.1"/>
    <property type="molecule type" value="Genomic_DNA"/>
</dbReference>
<dbReference type="EMBL" id="FNXB01000016">
    <property type="protein sequence ID" value="SEH95605.1"/>
    <property type="molecule type" value="Genomic_DNA"/>
</dbReference>
<dbReference type="Pfam" id="PF00990">
    <property type="entry name" value="GGDEF"/>
    <property type="match status" value="1"/>
</dbReference>
<dbReference type="InterPro" id="IPR043128">
    <property type="entry name" value="Rev_trsase/Diguanyl_cyclase"/>
</dbReference>
<sequence>MKLLATLAKIAARLAPSRRGSQTVIEALQSAVAEKEQQLEQQAIALAHSRKIFDRSSEAARIGVWECSLPDNRLVWTKMVYDLFDVPYEADLDRAEILKCYSNESLAELVRLRSRAIQEQSGFTLDAEIVTPKGNTRWIRITATVECEGDVPVRIFGMKLDITAEKMMFDQIRYLAEFDILTGLPNRAQFQTAVQRLPLRYISGSTAALLLIDLDGFKGINDTFGHQAGDECLKETAERLLAACKGADLVARIGGDEFAVLVSGYDSAASVATLAETVVHCLNRSVERDGARMHVGASVGVAFFDASMNSNIFVCADSALYKAKADGKNRFQVHEIPACIDNPKMDAA</sequence>
<reference evidence="3 5" key="2">
    <citation type="submission" date="2016-10" db="EMBL/GenBank/DDBJ databases">
        <authorList>
            <person name="Varghese N."/>
            <person name="Submissions S."/>
        </authorList>
    </citation>
    <scope>NUCLEOTIDE SEQUENCE [LARGE SCALE GENOMIC DNA]</scope>
    <source>
        <strain evidence="3 5">CGMCC 1.7071</strain>
    </source>
</reference>
<keyword evidence="2" id="KW-0548">Nucleotidyltransferase</keyword>
<dbReference type="Proteomes" id="UP000198939">
    <property type="component" value="Unassembled WGS sequence"/>
</dbReference>
<protein>
    <submittedName>
        <fullName evidence="3">Diguanylate cyclase (GGDEF) domain-containing protein</fullName>
    </submittedName>
    <submittedName>
        <fullName evidence="2">Putative diguanylate cyclase YdaM</fullName>
        <ecNumber evidence="2">2.7.7.65</ecNumber>
    </submittedName>
</protein>
<evidence type="ECO:0000313" key="5">
    <source>
        <dbReference type="Proteomes" id="UP000198939"/>
    </source>
</evidence>
<dbReference type="NCBIfam" id="TIGR00254">
    <property type="entry name" value="GGDEF"/>
    <property type="match status" value="1"/>
</dbReference>
<proteinExistence type="predicted"/>
<dbReference type="EC" id="2.7.7.65" evidence="2"/>
<name>A0A1H8NF41_9HYPH</name>
<keyword evidence="2" id="KW-0808">Transferase</keyword>
<dbReference type="Proteomes" id="UP000183063">
    <property type="component" value="Unassembled WGS sequence"/>
</dbReference>
<dbReference type="RefSeq" id="WP_072376817.1">
    <property type="nucleotide sequence ID" value="NZ_FNXB01000016.1"/>
</dbReference>
<dbReference type="InterPro" id="IPR035965">
    <property type="entry name" value="PAS-like_dom_sf"/>
</dbReference>
<evidence type="ECO:0000259" key="1">
    <source>
        <dbReference type="PROSITE" id="PS50887"/>
    </source>
</evidence>
<dbReference type="OrthoDB" id="9812260at2"/>
<dbReference type="SUPFAM" id="SSF55073">
    <property type="entry name" value="Nucleotide cyclase"/>
    <property type="match status" value="1"/>
</dbReference>
<evidence type="ECO:0000313" key="4">
    <source>
        <dbReference type="Proteomes" id="UP000183063"/>
    </source>
</evidence>
<dbReference type="GO" id="GO:0052621">
    <property type="term" value="F:diguanylate cyclase activity"/>
    <property type="evidence" value="ECO:0007669"/>
    <property type="project" value="UniProtKB-EC"/>
</dbReference>
<evidence type="ECO:0000313" key="3">
    <source>
        <dbReference type="EMBL" id="SEO28088.1"/>
    </source>
</evidence>
<dbReference type="STRING" id="501024.RTCCBAU85039_3304"/>
<dbReference type="InterPro" id="IPR029787">
    <property type="entry name" value="Nucleotide_cyclase"/>
</dbReference>